<keyword evidence="1" id="KW-0234">DNA repair</keyword>
<dbReference type="GO" id="GO:0016787">
    <property type="term" value="F:hydrolase activity"/>
    <property type="evidence" value="ECO:0007669"/>
    <property type="project" value="UniProtKB-KW"/>
</dbReference>
<evidence type="ECO:0000313" key="4">
    <source>
        <dbReference type="Proteomes" id="UP001146120"/>
    </source>
</evidence>
<dbReference type="GO" id="GO:0000723">
    <property type="term" value="P:telomere maintenance"/>
    <property type="evidence" value="ECO:0007669"/>
    <property type="project" value="InterPro"/>
</dbReference>
<dbReference type="EC" id="5.6.2.3" evidence="1"/>
<dbReference type="GO" id="GO:0006281">
    <property type="term" value="P:DNA repair"/>
    <property type="evidence" value="ECO:0007669"/>
    <property type="project" value="UniProtKB-KW"/>
</dbReference>
<feature type="domain" description="DNA helicase Pif1-like DEAD-box helicase" evidence="2">
    <location>
        <begin position="24"/>
        <end position="91"/>
    </location>
</feature>
<dbReference type="EMBL" id="DAKRPA010000015">
    <property type="protein sequence ID" value="DBA03779.1"/>
    <property type="molecule type" value="Genomic_DNA"/>
</dbReference>
<dbReference type="GO" id="GO:0005524">
    <property type="term" value="F:ATP binding"/>
    <property type="evidence" value="ECO:0007669"/>
    <property type="project" value="UniProtKB-KW"/>
</dbReference>
<accession>A0AAV2ZF02</accession>
<evidence type="ECO:0000256" key="1">
    <source>
        <dbReference type="RuleBase" id="RU363044"/>
    </source>
</evidence>
<reference evidence="3" key="1">
    <citation type="submission" date="2022-11" db="EMBL/GenBank/DDBJ databases">
        <authorList>
            <person name="Morgan W.R."/>
            <person name="Tartar A."/>
        </authorList>
    </citation>
    <scope>NUCLEOTIDE SEQUENCE</scope>
    <source>
        <strain evidence="3">ARSEF 373</strain>
    </source>
</reference>
<sequence>NDKNDVVSITSFILLRAKRNVCRKTAHFRFKVPIEEHESSTCNIPVESPLAKLIQRASIIVWDEAPMNKNFVFEVVDRTLQDVCNSTMSFGEEDSHFWW</sequence>
<name>A0AAV2ZF02_9STRA</name>
<dbReference type="GO" id="GO:0043139">
    <property type="term" value="F:5'-3' DNA helicase activity"/>
    <property type="evidence" value="ECO:0007669"/>
    <property type="project" value="UniProtKB-EC"/>
</dbReference>
<comment type="caution">
    <text evidence="3">The sequence shown here is derived from an EMBL/GenBank/DDBJ whole genome shotgun (WGS) entry which is preliminary data.</text>
</comment>
<evidence type="ECO:0000313" key="3">
    <source>
        <dbReference type="EMBL" id="DBA03779.1"/>
    </source>
</evidence>
<dbReference type="InterPro" id="IPR010285">
    <property type="entry name" value="DNA_helicase_pif1-like_DEAD"/>
</dbReference>
<keyword evidence="1" id="KW-0378">Hydrolase</keyword>
<comment type="catalytic activity">
    <reaction evidence="1">
        <text>ATP + H2O = ADP + phosphate + H(+)</text>
        <dbReference type="Rhea" id="RHEA:13065"/>
        <dbReference type="ChEBI" id="CHEBI:15377"/>
        <dbReference type="ChEBI" id="CHEBI:15378"/>
        <dbReference type="ChEBI" id="CHEBI:30616"/>
        <dbReference type="ChEBI" id="CHEBI:43474"/>
        <dbReference type="ChEBI" id="CHEBI:456216"/>
        <dbReference type="EC" id="5.6.2.3"/>
    </reaction>
</comment>
<dbReference type="Proteomes" id="UP001146120">
    <property type="component" value="Unassembled WGS sequence"/>
</dbReference>
<feature type="non-terminal residue" evidence="3">
    <location>
        <position position="1"/>
    </location>
</feature>
<keyword evidence="1" id="KW-0547">Nucleotide-binding</keyword>
<keyword evidence="4" id="KW-1185">Reference proteome</keyword>
<keyword evidence="1" id="KW-0067">ATP-binding</keyword>
<keyword evidence="1" id="KW-0227">DNA damage</keyword>
<dbReference type="PANTHER" id="PTHR10492">
    <property type="match status" value="1"/>
</dbReference>
<organism evidence="3 4">
    <name type="scientific">Lagenidium giganteum</name>
    <dbReference type="NCBI Taxonomy" id="4803"/>
    <lineage>
        <taxon>Eukaryota</taxon>
        <taxon>Sar</taxon>
        <taxon>Stramenopiles</taxon>
        <taxon>Oomycota</taxon>
        <taxon>Peronosporomycetes</taxon>
        <taxon>Pythiales</taxon>
        <taxon>Pythiaceae</taxon>
    </lineage>
</organism>
<dbReference type="Pfam" id="PF05970">
    <property type="entry name" value="PIF1"/>
    <property type="match status" value="1"/>
</dbReference>
<evidence type="ECO:0000259" key="2">
    <source>
        <dbReference type="Pfam" id="PF05970"/>
    </source>
</evidence>
<dbReference type="PANTHER" id="PTHR10492:SF90">
    <property type="entry name" value="ATP-DEPENDENT DNA HELICASE"/>
    <property type="match status" value="1"/>
</dbReference>
<keyword evidence="1" id="KW-0233">DNA recombination</keyword>
<proteinExistence type="inferred from homology"/>
<reference evidence="3" key="2">
    <citation type="journal article" date="2023" name="Microbiol Resour">
        <title>Decontamination and Annotation of the Draft Genome Sequence of the Oomycete Lagenidium giganteum ARSEF 373.</title>
        <authorList>
            <person name="Morgan W.R."/>
            <person name="Tartar A."/>
        </authorList>
    </citation>
    <scope>NUCLEOTIDE SEQUENCE</scope>
    <source>
        <strain evidence="3">ARSEF 373</strain>
    </source>
</reference>
<comment type="cofactor">
    <cofactor evidence="1">
        <name>Mg(2+)</name>
        <dbReference type="ChEBI" id="CHEBI:18420"/>
    </cofactor>
</comment>
<gene>
    <name evidence="3" type="ORF">N0F65_005669</name>
</gene>
<dbReference type="GO" id="GO:0006310">
    <property type="term" value="P:DNA recombination"/>
    <property type="evidence" value="ECO:0007669"/>
    <property type="project" value="UniProtKB-KW"/>
</dbReference>
<dbReference type="AlphaFoldDB" id="A0AAV2ZF02"/>
<comment type="similarity">
    <text evidence="1">Belongs to the helicase family.</text>
</comment>
<protein>
    <recommendedName>
        <fullName evidence="1">ATP-dependent DNA helicase</fullName>
        <ecNumber evidence="1">5.6.2.3</ecNumber>
    </recommendedName>
</protein>
<keyword evidence="1" id="KW-0347">Helicase</keyword>